<dbReference type="Gene3D" id="3.10.20.90">
    <property type="entry name" value="Phosphatidylinositol 3-kinase Catalytic Subunit, Chain A, domain 1"/>
    <property type="match status" value="1"/>
</dbReference>
<feature type="domain" description="3-oxo-5-alpha-steroid 4-dehydrogenase C-terminal" evidence="12">
    <location>
        <begin position="153"/>
        <end position="310"/>
    </location>
</feature>
<organism evidence="14 15">
    <name type="scientific">Sphagnurus paluster</name>
    <dbReference type="NCBI Taxonomy" id="117069"/>
    <lineage>
        <taxon>Eukaryota</taxon>
        <taxon>Fungi</taxon>
        <taxon>Dikarya</taxon>
        <taxon>Basidiomycota</taxon>
        <taxon>Agaricomycotina</taxon>
        <taxon>Agaricomycetes</taxon>
        <taxon>Agaricomycetidae</taxon>
        <taxon>Agaricales</taxon>
        <taxon>Tricholomatineae</taxon>
        <taxon>Lyophyllaceae</taxon>
        <taxon>Sphagnurus</taxon>
    </lineage>
</organism>
<evidence type="ECO:0000256" key="8">
    <source>
        <dbReference type="ARBA" id="ARBA00023002"/>
    </source>
</evidence>
<evidence type="ECO:0000256" key="6">
    <source>
        <dbReference type="ARBA" id="ARBA00022824"/>
    </source>
</evidence>
<dbReference type="GO" id="GO:0016627">
    <property type="term" value="F:oxidoreductase activity, acting on the CH-CH group of donors"/>
    <property type="evidence" value="ECO:0007669"/>
    <property type="project" value="InterPro"/>
</dbReference>
<evidence type="ECO:0000313" key="14">
    <source>
        <dbReference type="EMBL" id="KAG5638546.1"/>
    </source>
</evidence>
<reference evidence="14" key="2">
    <citation type="submission" date="2021-10" db="EMBL/GenBank/DDBJ databases">
        <title>Phylogenomics reveals ancestral predisposition of the termite-cultivated fungus Termitomyces towards a domesticated lifestyle.</title>
        <authorList>
            <person name="Auxier B."/>
            <person name="Grum-Grzhimaylo A."/>
            <person name="Cardenas M.E."/>
            <person name="Lodge J.D."/>
            <person name="Laessoe T."/>
            <person name="Pedersen O."/>
            <person name="Smith M.E."/>
            <person name="Kuyper T.W."/>
            <person name="Franco-Molano E.A."/>
            <person name="Baroni T.J."/>
            <person name="Aanen D.K."/>
        </authorList>
    </citation>
    <scope>NUCLEOTIDE SEQUENCE</scope>
    <source>
        <strain evidence="14">D49</strain>
    </source>
</reference>
<evidence type="ECO:0000256" key="10">
    <source>
        <dbReference type="ARBA" id="ARBA00023136"/>
    </source>
</evidence>
<evidence type="ECO:0000256" key="7">
    <source>
        <dbReference type="ARBA" id="ARBA00022989"/>
    </source>
</evidence>
<dbReference type="GO" id="GO:0042761">
    <property type="term" value="P:very long-chain fatty acid biosynthetic process"/>
    <property type="evidence" value="ECO:0007669"/>
    <property type="project" value="TreeGrafter"/>
</dbReference>
<proteinExistence type="inferred from homology"/>
<dbReference type="OrthoDB" id="540503at2759"/>
<evidence type="ECO:0000256" key="4">
    <source>
        <dbReference type="ARBA" id="ARBA00022516"/>
    </source>
</evidence>
<dbReference type="GO" id="GO:0005783">
    <property type="term" value="C:endoplasmic reticulum"/>
    <property type="evidence" value="ECO:0007669"/>
    <property type="project" value="UniProtKB-SubCell"/>
</dbReference>
<comment type="caution">
    <text evidence="14">The sequence shown here is derived from an EMBL/GenBank/DDBJ whole genome shotgun (WGS) entry which is preliminary data.</text>
</comment>
<evidence type="ECO:0000313" key="15">
    <source>
        <dbReference type="Proteomes" id="UP000717328"/>
    </source>
</evidence>
<dbReference type="InterPro" id="IPR049127">
    <property type="entry name" value="TECR-like_N"/>
</dbReference>
<dbReference type="AlphaFoldDB" id="A0A9P7K523"/>
<keyword evidence="6" id="KW-0256">Endoplasmic reticulum</keyword>
<keyword evidence="8" id="KW-0560">Oxidoreductase</keyword>
<dbReference type="EMBL" id="JABCKI010005757">
    <property type="protein sequence ID" value="KAG5638546.1"/>
    <property type="molecule type" value="Genomic_DNA"/>
</dbReference>
<evidence type="ECO:0000256" key="3">
    <source>
        <dbReference type="ARBA" id="ARBA00007742"/>
    </source>
</evidence>
<feature type="domain" description="TECR-like N-terminal" evidence="13">
    <location>
        <begin position="26"/>
        <end position="70"/>
    </location>
</feature>
<dbReference type="Gene3D" id="1.20.120.1630">
    <property type="match status" value="1"/>
</dbReference>
<evidence type="ECO:0008006" key="16">
    <source>
        <dbReference type="Google" id="ProtNLM"/>
    </source>
</evidence>
<keyword evidence="10 11" id="KW-0472">Membrane</keyword>
<comment type="subcellular location">
    <subcellularLocation>
        <location evidence="2">Endoplasmic reticulum</location>
    </subcellularLocation>
    <subcellularLocation>
        <location evidence="1">Membrane</location>
        <topology evidence="1">Multi-pass membrane protein</topology>
    </subcellularLocation>
</comment>
<keyword evidence="15" id="KW-1185">Reference proteome</keyword>
<sequence length="310" mass="35141">MVSVTISAASKPPPFARGLPVTLECDANATVEDLKALIAAKFPKFYVSRQKISLKTDRSSLSDEKKIVDVLGKQGGELQVKDLGPQISWRTVFLIEYGGPLVIHPLVYHLPKLWYGQEVQHSSLQKFVYALVLLHFIKRELETIFVHRFSHGTMPFRNVFKNSAHYHILSGLALAYDVYRPKFSVTSTYITGTIRNNENFLWICTAIWAFAELSNLHTHLTLRSLRPANTRVRAVPYGYGFSHISCPNYFFETIAWAVICAMTGSVAAGVFTVVATAQMALWAVKKHKQYKKEFGKEYPRGRYAMFPFIL</sequence>
<keyword evidence="5 11" id="KW-0812">Transmembrane</keyword>
<dbReference type="PANTHER" id="PTHR10556:SF28">
    <property type="entry name" value="VERY-LONG-CHAIN ENOYL-COA REDUCTASE"/>
    <property type="match status" value="1"/>
</dbReference>
<evidence type="ECO:0000256" key="2">
    <source>
        <dbReference type="ARBA" id="ARBA00004240"/>
    </source>
</evidence>
<protein>
    <recommendedName>
        <fullName evidence="16">Steroid 5-alpha reductase C-terminal domain-containing protein</fullName>
    </recommendedName>
</protein>
<accession>A0A9P7K523</accession>
<dbReference type="Pfam" id="PF02544">
    <property type="entry name" value="Steroid_dh"/>
    <property type="match status" value="1"/>
</dbReference>
<dbReference type="Pfam" id="PF21696">
    <property type="entry name" value="TECR_N"/>
    <property type="match status" value="1"/>
</dbReference>
<keyword evidence="7 11" id="KW-1133">Transmembrane helix</keyword>
<gene>
    <name evidence="14" type="ORF">H0H81_012047</name>
</gene>
<dbReference type="GO" id="GO:0016020">
    <property type="term" value="C:membrane"/>
    <property type="evidence" value="ECO:0007669"/>
    <property type="project" value="UniProtKB-SubCell"/>
</dbReference>
<comment type="similarity">
    <text evidence="3">Belongs to the steroid 5-alpha reductase family.</text>
</comment>
<name>A0A9P7K523_9AGAR</name>
<dbReference type="Proteomes" id="UP000717328">
    <property type="component" value="Unassembled WGS sequence"/>
</dbReference>
<dbReference type="PROSITE" id="PS50244">
    <property type="entry name" value="S5A_REDUCTASE"/>
    <property type="match status" value="1"/>
</dbReference>
<evidence type="ECO:0000256" key="9">
    <source>
        <dbReference type="ARBA" id="ARBA00023098"/>
    </source>
</evidence>
<evidence type="ECO:0000259" key="12">
    <source>
        <dbReference type="Pfam" id="PF02544"/>
    </source>
</evidence>
<dbReference type="CDD" id="cd01801">
    <property type="entry name" value="Ubl_TECR_like"/>
    <property type="match status" value="1"/>
</dbReference>
<evidence type="ECO:0000256" key="1">
    <source>
        <dbReference type="ARBA" id="ARBA00004141"/>
    </source>
</evidence>
<evidence type="ECO:0000259" key="13">
    <source>
        <dbReference type="Pfam" id="PF21696"/>
    </source>
</evidence>
<evidence type="ECO:0000256" key="5">
    <source>
        <dbReference type="ARBA" id="ARBA00022692"/>
    </source>
</evidence>
<feature type="transmembrane region" description="Helical" evidence="11">
    <location>
        <begin position="254"/>
        <end position="284"/>
    </location>
</feature>
<evidence type="ECO:0000256" key="11">
    <source>
        <dbReference type="SAM" id="Phobius"/>
    </source>
</evidence>
<keyword evidence="9" id="KW-0443">Lipid metabolism</keyword>
<dbReference type="InterPro" id="IPR039357">
    <property type="entry name" value="SRD5A/TECR"/>
</dbReference>
<dbReference type="PANTHER" id="PTHR10556">
    <property type="entry name" value="3-OXO-5-ALPHA-STEROID 4-DEHYDROGENASE"/>
    <property type="match status" value="1"/>
</dbReference>
<dbReference type="InterPro" id="IPR001104">
    <property type="entry name" value="3-oxo-5_a-steroid_4-DH_C"/>
</dbReference>
<keyword evidence="4" id="KW-0444">Lipid biosynthesis</keyword>
<reference evidence="14" key="1">
    <citation type="submission" date="2021-02" db="EMBL/GenBank/DDBJ databases">
        <authorList>
            <person name="Nieuwenhuis M."/>
            <person name="Van De Peppel L.J.J."/>
        </authorList>
    </citation>
    <scope>NUCLEOTIDE SEQUENCE</scope>
    <source>
        <strain evidence="14">D49</strain>
    </source>
</reference>